<gene>
    <name evidence="2" type="ORF">SNE40_010814</name>
</gene>
<protein>
    <submittedName>
        <fullName evidence="2">Uncharacterized protein</fullName>
    </submittedName>
</protein>
<feature type="compositionally biased region" description="Polar residues" evidence="1">
    <location>
        <begin position="36"/>
        <end position="47"/>
    </location>
</feature>
<keyword evidence="3" id="KW-1185">Reference proteome</keyword>
<reference evidence="2 3" key="1">
    <citation type="submission" date="2024-01" db="EMBL/GenBank/DDBJ databases">
        <title>The genome of the rayed Mediterranean limpet Patella caerulea (Linnaeus, 1758).</title>
        <authorList>
            <person name="Anh-Thu Weber A."/>
            <person name="Halstead-Nussloch G."/>
        </authorList>
    </citation>
    <scope>NUCLEOTIDE SEQUENCE [LARGE SCALE GENOMIC DNA]</scope>
    <source>
        <strain evidence="2">AATW-2023a</strain>
        <tissue evidence="2">Whole specimen</tissue>
    </source>
</reference>
<feature type="region of interest" description="Disordered" evidence="1">
    <location>
        <begin position="18"/>
        <end position="47"/>
    </location>
</feature>
<sequence>MAVSLGYHVNHKERDNTTYASIPALNDDYDRDGNETDNTYESIQVHPQKSQVKPYKCVDLRKLIGQGRQCHDPNPRLFDLDANHNLKRQGHVNLLRGYKYEHWSSPGVSRSMIGKGTSDEQFYKNGRMDAKTRDKNVRNNKPGVENREFFEANRSMCSRNGEFFGRNLDLYDSKGELYGRNGDYSGSHSSGSGSASEMYGRDFGLVGSQQEVNDRPRDTKSEVYGINDTVYQQTNDAYNSVIDKHRKLLLKYGYDVTDSDYVPNDPLDDVNSDDVRSTCCDYGGNETDNTYESIHVMSGRLKLLYFDQEI</sequence>
<dbReference type="AlphaFoldDB" id="A0AAN8K1R3"/>
<proteinExistence type="predicted"/>
<evidence type="ECO:0000313" key="3">
    <source>
        <dbReference type="Proteomes" id="UP001347796"/>
    </source>
</evidence>
<comment type="caution">
    <text evidence="2">The sequence shown here is derived from an EMBL/GenBank/DDBJ whole genome shotgun (WGS) entry which is preliminary data.</text>
</comment>
<evidence type="ECO:0000313" key="2">
    <source>
        <dbReference type="EMBL" id="KAK6183308.1"/>
    </source>
</evidence>
<organism evidence="2 3">
    <name type="scientific">Patella caerulea</name>
    <name type="common">Rayed Mediterranean limpet</name>
    <dbReference type="NCBI Taxonomy" id="87958"/>
    <lineage>
        <taxon>Eukaryota</taxon>
        <taxon>Metazoa</taxon>
        <taxon>Spiralia</taxon>
        <taxon>Lophotrochozoa</taxon>
        <taxon>Mollusca</taxon>
        <taxon>Gastropoda</taxon>
        <taxon>Patellogastropoda</taxon>
        <taxon>Patelloidea</taxon>
        <taxon>Patellidae</taxon>
        <taxon>Patella</taxon>
    </lineage>
</organism>
<dbReference type="Proteomes" id="UP001347796">
    <property type="component" value="Unassembled WGS sequence"/>
</dbReference>
<dbReference type="EMBL" id="JAZGQO010000007">
    <property type="protein sequence ID" value="KAK6183308.1"/>
    <property type="molecule type" value="Genomic_DNA"/>
</dbReference>
<accession>A0AAN8K1R3</accession>
<evidence type="ECO:0000256" key="1">
    <source>
        <dbReference type="SAM" id="MobiDB-lite"/>
    </source>
</evidence>
<name>A0AAN8K1R3_PATCE</name>